<name>M6CPJ7_9LEPT</name>
<dbReference type="EMBL" id="ANIK01000086">
    <property type="protein sequence ID" value="EMJ92436.1"/>
    <property type="molecule type" value="Genomic_DNA"/>
</dbReference>
<proteinExistence type="predicted"/>
<feature type="signal peptide" evidence="1">
    <location>
        <begin position="1"/>
        <end position="30"/>
    </location>
</feature>
<dbReference type="Proteomes" id="UP000011988">
    <property type="component" value="Unassembled WGS sequence"/>
</dbReference>
<protein>
    <recommendedName>
        <fullName evidence="4">DUF4440 domain-containing protein</fullName>
    </recommendedName>
</protein>
<evidence type="ECO:0000256" key="1">
    <source>
        <dbReference type="SAM" id="SignalP"/>
    </source>
</evidence>
<reference evidence="2 3" key="1">
    <citation type="submission" date="2013-01" db="EMBL/GenBank/DDBJ databases">
        <authorList>
            <person name="Harkins D.M."/>
            <person name="Durkin A.S."/>
            <person name="Brinkac L.M."/>
            <person name="Haft D.H."/>
            <person name="Selengut J.D."/>
            <person name="Sanka R."/>
            <person name="DePew J."/>
            <person name="Purushe J."/>
            <person name="Galloway R.L."/>
            <person name="Vinetz J.M."/>
            <person name="Sutton G.G."/>
            <person name="Nierman W.C."/>
            <person name="Fouts D.E."/>
        </authorList>
    </citation>
    <scope>NUCLEOTIDE SEQUENCE [LARGE SCALE GENOMIC DNA]</scope>
    <source>
        <strain evidence="2 3">79601</strain>
    </source>
</reference>
<evidence type="ECO:0000313" key="3">
    <source>
        <dbReference type="Proteomes" id="UP000011988"/>
    </source>
</evidence>
<dbReference type="AlphaFoldDB" id="M6CPJ7"/>
<evidence type="ECO:0000313" key="2">
    <source>
        <dbReference type="EMBL" id="EMJ92436.1"/>
    </source>
</evidence>
<feature type="chain" id="PRO_5004076537" description="DUF4440 domain-containing protein" evidence="1">
    <location>
        <begin position="31"/>
        <end position="144"/>
    </location>
</feature>
<sequence length="144" mass="16425">MKKRYEQLLNFVLLGIFLAASSISSSQTDASISAFWEKFRNAVIDNDSVNVANLSQFPIHMPYGASEIKSKTEFLKRYDEIFNGEADSKECFRNAKPTLDPERKKEFTVSCKMKGGEPGAEPILFGFKYTRAGWKFIYLDNINE</sequence>
<accession>M6CPJ7</accession>
<dbReference type="RefSeq" id="WP_020774605.1">
    <property type="nucleotide sequence ID" value="NZ_ANIK01000086.1"/>
</dbReference>
<keyword evidence="1" id="KW-0732">Signal</keyword>
<comment type="caution">
    <text evidence="2">The sequence shown here is derived from an EMBL/GenBank/DDBJ whole genome shotgun (WGS) entry which is preliminary data.</text>
</comment>
<evidence type="ECO:0008006" key="4">
    <source>
        <dbReference type="Google" id="ProtNLM"/>
    </source>
</evidence>
<gene>
    <name evidence="2" type="ORF">LEP1GSC194_2271</name>
</gene>
<organism evidence="2 3">
    <name type="scientific">Leptospira alstonii serovar Sichuan str. 79601</name>
    <dbReference type="NCBI Taxonomy" id="1218565"/>
    <lineage>
        <taxon>Bacteria</taxon>
        <taxon>Pseudomonadati</taxon>
        <taxon>Spirochaetota</taxon>
        <taxon>Spirochaetia</taxon>
        <taxon>Leptospirales</taxon>
        <taxon>Leptospiraceae</taxon>
        <taxon>Leptospira</taxon>
    </lineage>
</organism>
<dbReference type="PATRIC" id="fig|1218565.3.peg.3607"/>
<dbReference type="OrthoDB" id="342790at2"/>